<dbReference type="RefSeq" id="WP_040957816.1">
    <property type="nucleotide sequence ID" value="NZ_LR882940.1"/>
</dbReference>
<gene>
    <name evidence="2" type="ORF">PANO66_04413</name>
</gene>
<evidence type="ECO:0000313" key="2">
    <source>
        <dbReference type="EMBL" id="CAD5984092.1"/>
    </source>
</evidence>
<dbReference type="EMBL" id="LR882966">
    <property type="protein sequence ID" value="CAD5984092.1"/>
    <property type="molecule type" value="Genomic_DNA"/>
</dbReference>
<name>A0AAD1Q7F8_PLAAG</name>
<evidence type="ECO:0000259" key="1">
    <source>
        <dbReference type="Pfam" id="PF24746"/>
    </source>
</evidence>
<feature type="domain" description="DUF7694" evidence="1">
    <location>
        <begin position="53"/>
        <end position="112"/>
    </location>
</feature>
<proteinExistence type="predicted"/>
<keyword evidence="2" id="KW-0614">Plasmid</keyword>
<reference evidence="2" key="1">
    <citation type="submission" date="2020-09" db="EMBL/GenBank/DDBJ databases">
        <authorList>
            <person name="Blom J."/>
        </authorList>
    </citation>
    <scope>NUCLEOTIDE SEQUENCE</scope>
    <source>
        <strain evidence="2">No.66</strain>
        <plasmid evidence="2">p3</plasmid>
    </source>
</reference>
<sequence length="127" mass="14962">MQVVKPQTANWKPPKNLPQNWRTIRLSEIEQQPYGVYRSRNGLAVIISCCRYEDNKNWIHLSISRKDKLPSWSEFVQVKEIFLGKESTAIQVIPPRSQWVNDHPFCLHLWQCLDETSIPDFRIEGTI</sequence>
<geneLocation type="plasmid" evidence="2 3">
    <name>p3</name>
</geneLocation>
<accession>A0AAD1Q7F8</accession>
<dbReference type="Proteomes" id="UP001153761">
    <property type="component" value="Plasmid p3"/>
</dbReference>
<dbReference type="AlphaFoldDB" id="A0AAD1Q7F8"/>
<dbReference type="Pfam" id="PF24746">
    <property type="entry name" value="DUF7694"/>
    <property type="match status" value="1"/>
</dbReference>
<dbReference type="InterPro" id="IPR056111">
    <property type="entry name" value="DUF7694"/>
</dbReference>
<organism evidence="2 3">
    <name type="scientific">Planktothrix agardhii</name>
    <name type="common">Oscillatoria agardhii</name>
    <dbReference type="NCBI Taxonomy" id="1160"/>
    <lineage>
        <taxon>Bacteria</taxon>
        <taxon>Bacillati</taxon>
        <taxon>Cyanobacteriota</taxon>
        <taxon>Cyanophyceae</taxon>
        <taxon>Oscillatoriophycideae</taxon>
        <taxon>Oscillatoriales</taxon>
        <taxon>Microcoleaceae</taxon>
        <taxon>Planktothrix</taxon>
    </lineage>
</organism>
<protein>
    <recommendedName>
        <fullName evidence="1">DUF7694 domain-containing protein</fullName>
    </recommendedName>
</protein>
<evidence type="ECO:0000313" key="3">
    <source>
        <dbReference type="Proteomes" id="UP001153761"/>
    </source>
</evidence>